<evidence type="ECO:0000256" key="2">
    <source>
        <dbReference type="ARBA" id="ARBA00022525"/>
    </source>
</evidence>
<organism evidence="5 6">
    <name type="scientific">Shimia litoralis</name>
    <dbReference type="NCBI Taxonomy" id="420403"/>
    <lineage>
        <taxon>Bacteria</taxon>
        <taxon>Pseudomonadati</taxon>
        <taxon>Pseudomonadota</taxon>
        <taxon>Alphaproteobacteria</taxon>
        <taxon>Rhodobacterales</taxon>
        <taxon>Roseobacteraceae</taxon>
    </lineage>
</organism>
<dbReference type="Gene3D" id="2.150.10.10">
    <property type="entry name" value="Serralysin-like metalloprotease, C-terminal"/>
    <property type="match status" value="5"/>
</dbReference>
<gene>
    <name evidence="5" type="ORF">FAP39_13975</name>
</gene>
<dbReference type="InterPro" id="IPR001343">
    <property type="entry name" value="Hemolysn_Ca-bd"/>
</dbReference>
<keyword evidence="6" id="KW-1185">Reference proteome</keyword>
<accession>A0A4V6F154</accession>
<dbReference type="InterPro" id="IPR010255">
    <property type="entry name" value="Haem_peroxidase_sf"/>
</dbReference>
<dbReference type="Gene3D" id="1.10.640.10">
    <property type="entry name" value="Haem peroxidase domain superfamily, animal type"/>
    <property type="match status" value="2"/>
</dbReference>
<dbReference type="PROSITE" id="PS00330">
    <property type="entry name" value="HEMOLYSIN_CALCIUM"/>
    <property type="match status" value="2"/>
</dbReference>
<dbReference type="Pfam" id="PF03098">
    <property type="entry name" value="An_peroxidase"/>
    <property type="match status" value="6"/>
</dbReference>
<dbReference type="SUPFAM" id="SSF48113">
    <property type="entry name" value="Heme-dependent peroxidases"/>
    <property type="match status" value="2"/>
</dbReference>
<dbReference type="EMBL" id="SULI01000021">
    <property type="protein sequence ID" value="TKZ17511.1"/>
    <property type="molecule type" value="Genomic_DNA"/>
</dbReference>
<dbReference type="PRINTS" id="PR00313">
    <property type="entry name" value="CABNDNGRPT"/>
</dbReference>
<evidence type="ECO:0000313" key="5">
    <source>
        <dbReference type="EMBL" id="TKZ17511.1"/>
    </source>
</evidence>
<feature type="compositionally biased region" description="Low complexity" evidence="4">
    <location>
        <begin position="2491"/>
        <end position="2503"/>
    </location>
</feature>
<protein>
    <recommendedName>
        <fullName evidence="7">Heme peroxidase</fullName>
    </recommendedName>
</protein>
<dbReference type="InterPro" id="IPR011049">
    <property type="entry name" value="Serralysin-like_metalloprot_C"/>
</dbReference>
<feature type="compositionally biased region" description="Low complexity" evidence="4">
    <location>
        <begin position="2461"/>
        <end position="2483"/>
    </location>
</feature>
<name>A0A4V6F154_9RHOB</name>
<dbReference type="GO" id="GO:0006979">
    <property type="term" value="P:response to oxidative stress"/>
    <property type="evidence" value="ECO:0007669"/>
    <property type="project" value="InterPro"/>
</dbReference>
<dbReference type="GO" id="GO:0020037">
    <property type="term" value="F:heme binding"/>
    <property type="evidence" value="ECO:0007669"/>
    <property type="project" value="InterPro"/>
</dbReference>
<comment type="subcellular location">
    <subcellularLocation>
        <location evidence="1">Secreted</location>
    </subcellularLocation>
</comment>
<comment type="caution">
    <text evidence="5">The sequence shown here is derived from an EMBL/GenBank/DDBJ whole genome shotgun (WGS) entry which is preliminary data.</text>
</comment>
<feature type="region of interest" description="Disordered" evidence="4">
    <location>
        <begin position="2461"/>
        <end position="2573"/>
    </location>
</feature>
<dbReference type="InterPro" id="IPR037120">
    <property type="entry name" value="Haem_peroxidase_sf_animal"/>
</dbReference>
<evidence type="ECO:0008006" key="7">
    <source>
        <dbReference type="Google" id="ProtNLM"/>
    </source>
</evidence>
<dbReference type="OrthoDB" id="105077at2"/>
<sequence length="2823" mass="297391">MTTVEGELTTLNINLTNANNEVTRLEGIVQTETTDLNTAQGGVTTAQQALVAAQTADAAILAQLDVIADATIALNSATTAAEQAATELSAAQDIETTKQSAFDTATTNLDALNAPGAADAALAAAQAIATEAQTTLDTLLSTHAITMDGNNVMLPDVTPDEGLSAPYNSWMTLFGQFFDHGLDLVGKGGSGTVYIPLQPDDPLYDATSPTNFMVLTRATNQPGPDGILGTADDVREHFNKTTPWVDQNQTYTSHPSHQVFLREYDLDANGSPVSNGYLLHGQSGGMSTWGDVKAQAAAKLGIQLNDSDVLDGPLLATDAYGNFIPGANGLPQLVVANPAYVEGGTEPLNILIEGDLANPVDASQAVRNGHAFLEDIAHNAVPGTYVVDRFTGETATKQADADTDTGNAIIPNQFGQNETYDNELLDRHFIAGDGRGNENFGLTAVHHVFHSEHNRQTTEMKQTILDSGELAFINEWLATPINEDELSTAAIDTLTWDGGRLFQAAKFTTEMQYQHLAFEEFGRTVQPQIAAFMVNASAEVDASIMAEFAHVVYRFGHSMLTENVQTMDPNGVNTSTGLIEAFLNPVAFDLDQTLTSDQAAGAVARGMSRETGANIDEFITSALRDNLVGLPLDLAALNITRGRDTGVPSLNAAREQFYAATGSEFLKPYEGWSDYAANLKNPASIINFIAAYGTHDTIANATTVVQKRAAATDLVLGGDTAPADRLDFVNGTGAWATIETGINAVEYWIGGLAEAIMPFGGMLGSSFGFAFQQQMEALQNGDRFYYLSRTNGMDMLGGLENNSFASMIMRNTDIADGGAHIPANIFSSMEYILEVDQSVQAMADPVSTELDPFLAAMGTTLVERETGTGDAPLVDGAREYDNLLKFNGGEHVVLGGTDQRDILVGGLGDDALWGGAGDDLLIGDSGVNTFRGGDGNDIIKDGDDISFLHGEDGDDVISAGGGAAELIFGGRGNDAILMGRDDAKHTFAGMGNDFVFGGSGADIVDGGEGDDWIEGGDGFDFLVGDNNDNLGGSRVIGHDVLMGGANDNDLHGESGDDILFQGEGTHVNLAELGYDWIAHKGLTTHAEVDLTERVTTEQTEFFRDRYIDAEAVSGTQNDDLIWGDNRLGNEAPADGAILDNEVTLFGNELTQEGVNRIEGLRELLGNLMGDAPGDLFTGGNILLGGGGSDMIQGRGGDDVIDGDKWLDARISIRDQTDPAIEIRSIDSLEEIIPQLLDGSISPSQLQITREIVDRGQEGDVDTAVYFDVRANYSIRANADGSVTVDHINVTEGPNPIDPVNGDPNPILGDGTDRLTGIEILRFADMEIDLRTNPANNGLIQGTGGNDVLDGSNGPDAIFAGAGDDAINGLAGNDVIFGEGGSDTITWNAPLGGYDVVVGHGIVNDGGTDMLVINGDGTEDGFTMYTVAAWAGQAPFDPLSEIIITRTVAGVETPIMEVRGIEEVTINGVQGVETINAVGDFAGTSLAPNTIYVNGTAGNEVIDFSGFTSTQRIVVNAGDGSDIITGGAGNDILNAGAGRDEITWSVGGGSDVVDGGAGDDTYTINGDASDETFRVYAADSWTGAPLATGTDIVITREADAGEQVIGQLQNIEEIQINTAGGTNDVQVIGDFNPTALNFNTISVMGEVANVDVTGRLSTHRVFVETESRTTTVTGTLTEGDVIVVPVDIDPATLTETIDGTTVTRTSGDFTLTYTVDDPTTFPIIVQSGSGLANALRGVATINEETGAPQGRGTVALGTLPRGNVLLTQDDIAALKYMVTGQGEAPILPPEPGARAENEPADLIVGTRDLEGLTNNLLNPEISGGATLPFSRVTEARYAGIGEDGAGIVNPVFDDLDARAISNALGAQDADAAKAASANMFMMSFGQYFDHGLTFIPKGGHDPITIGGADMGRPSGDNPADLTRATATINPETGEIEHTNITSPVVDQNQVYGSSNLVGQLLRESGSNGGFGAHVLMGQEDPSASGFQLMATLRELLDHHTQAGTVFTDTDKGDVTLEGYYPDLFNEDGTYNAATIKDLSDDFMGEGWPLLIDTNPFMNLLDHFVGGDGRANENVGLTSMHTVWARNHNYHVDQLLASGYDADTPEELFQAARILNIGEYQQVVFNDFADSLLGGLQGSGTHGHDKYDPTTDARISHEFAAAAYRFGHSQIGQSMTLKDVDADGNPFTVEVPLFDIFLNPTNDPDAFTADFGTLEQYGYKPQPGYAQYGVDNILGGLVEQPSEEVDLQVVDAVRNDLVRVSADLFAFNVARGRDVGLGTLNQVKADLAASDNRYISEAIDLSDMSMTPYTDWEDFQARNGLSDEMIAKFQTAYPALVLTVDTEQYDAFVEANPDIALIDNGDGTMTVKGIDRVDLWVGGLAEQHIQDGVVGHTFWVLIHEQLDRLQEGDRFYYVDQIGDLPVYNNFISNLTFGDIVTRNTGMTDLPQDVFSYTGDEIVEDNGTADQQTQQPPVTDDAGNANQADTGQDDTGQDDNGQGQTAQGDDTQGEMTVDNSTQTAQGGASADQEPVSNDDDTIDGGDSSDADTETPASDPSTEQSPNGSDEGLVKSGTDLGDALVGAAGDDILSGHEGNDMLVGNAGDDMLFGGDGRDDMLGGDGADMLMGGAGSDNIIGGDGDDMIIGGSGSDILMGNAGDDTFIGTDGDCNDIYYGGEGSDTIDMASVTSNLTVRLGNAGTDRGSVTTEEGGRDTIWSVENFVGGSGDDTIFASDAANVLDGGDGNNTFVFETAANAQGDHINGLSAGDLLQFGTGSDMLELTWGDADMQDSFSFSEGDEAGTTKISGSIEDEQFELTVSGRFDYDNVG</sequence>
<feature type="compositionally biased region" description="Acidic residues" evidence="4">
    <location>
        <begin position="2529"/>
        <end position="2545"/>
    </location>
</feature>
<dbReference type="Pfam" id="PF00353">
    <property type="entry name" value="HemolysinCabind"/>
    <property type="match status" value="11"/>
</dbReference>
<dbReference type="SUPFAM" id="SSF51120">
    <property type="entry name" value="beta-Roll"/>
    <property type="match status" value="6"/>
</dbReference>
<evidence type="ECO:0000256" key="1">
    <source>
        <dbReference type="ARBA" id="ARBA00004613"/>
    </source>
</evidence>
<keyword evidence="3" id="KW-0325">Glycoprotein</keyword>
<dbReference type="PANTHER" id="PTHR11475">
    <property type="entry name" value="OXIDASE/PEROXIDASE"/>
    <property type="match status" value="1"/>
</dbReference>
<dbReference type="GO" id="GO:0005509">
    <property type="term" value="F:calcium ion binding"/>
    <property type="evidence" value="ECO:0007669"/>
    <property type="project" value="InterPro"/>
</dbReference>
<dbReference type="PROSITE" id="PS50292">
    <property type="entry name" value="PEROXIDASE_3"/>
    <property type="match status" value="2"/>
</dbReference>
<dbReference type="GO" id="GO:0005576">
    <property type="term" value="C:extracellular region"/>
    <property type="evidence" value="ECO:0007669"/>
    <property type="project" value="UniProtKB-SubCell"/>
</dbReference>
<feature type="compositionally biased region" description="Polar residues" evidence="4">
    <location>
        <begin position="2547"/>
        <end position="2560"/>
    </location>
</feature>
<dbReference type="Proteomes" id="UP000306575">
    <property type="component" value="Unassembled WGS sequence"/>
</dbReference>
<evidence type="ECO:0000313" key="6">
    <source>
        <dbReference type="Proteomes" id="UP000306575"/>
    </source>
</evidence>
<dbReference type="PANTHER" id="PTHR11475:SF4">
    <property type="entry name" value="CHORION PEROXIDASE"/>
    <property type="match status" value="1"/>
</dbReference>
<evidence type="ECO:0000256" key="3">
    <source>
        <dbReference type="ARBA" id="ARBA00023180"/>
    </source>
</evidence>
<feature type="compositionally biased region" description="Polar residues" evidence="4">
    <location>
        <begin position="2510"/>
        <end position="2519"/>
    </location>
</feature>
<dbReference type="InterPro" id="IPR019791">
    <property type="entry name" value="Haem_peroxidase_animal"/>
</dbReference>
<reference evidence="5 6" key="1">
    <citation type="submission" date="2019-04" db="EMBL/GenBank/DDBJ databases">
        <title>Genome sequence of Pelagicola litoralis CL-ES2.</title>
        <authorList>
            <person name="Cao J."/>
        </authorList>
    </citation>
    <scope>NUCLEOTIDE SEQUENCE [LARGE SCALE GENOMIC DNA]</scope>
    <source>
        <strain evidence="5 6">CL-ES2</strain>
    </source>
</reference>
<proteinExistence type="predicted"/>
<dbReference type="GO" id="GO:0004601">
    <property type="term" value="F:peroxidase activity"/>
    <property type="evidence" value="ECO:0007669"/>
    <property type="project" value="InterPro"/>
</dbReference>
<keyword evidence="2" id="KW-0964">Secreted</keyword>
<evidence type="ECO:0000256" key="4">
    <source>
        <dbReference type="SAM" id="MobiDB-lite"/>
    </source>
</evidence>
<dbReference type="CDD" id="cd09821">
    <property type="entry name" value="An_peroxidase_bacterial_2"/>
    <property type="match status" value="2"/>
</dbReference>
<dbReference type="InterPro" id="IPR018511">
    <property type="entry name" value="Hemolysin-typ_Ca-bd_CS"/>
</dbReference>